<evidence type="ECO:0000313" key="2">
    <source>
        <dbReference type="EMBL" id="SDD17796.1"/>
    </source>
</evidence>
<dbReference type="PANTHER" id="PTHR43861">
    <property type="entry name" value="TRANS-ACONITATE 2-METHYLTRANSFERASE-RELATED"/>
    <property type="match status" value="1"/>
</dbReference>
<reference evidence="2 3" key="1">
    <citation type="submission" date="2016-10" db="EMBL/GenBank/DDBJ databases">
        <authorList>
            <person name="de Groot N.N."/>
        </authorList>
    </citation>
    <scope>NUCLEOTIDE SEQUENCE [LARGE SCALE GENOMIC DNA]</scope>
    <source>
        <strain evidence="2 3">CPCC 100156</strain>
    </source>
</reference>
<feature type="domain" description="Methyltransferase" evidence="1">
    <location>
        <begin position="177"/>
        <end position="281"/>
    </location>
</feature>
<name>A0A1G6SNT0_9PROT</name>
<dbReference type="EMBL" id="FMZX01000005">
    <property type="protein sequence ID" value="SDD17796.1"/>
    <property type="molecule type" value="Genomic_DNA"/>
</dbReference>
<evidence type="ECO:0000313" key="3">
    <source>
        <dbReference type="Proteomes" id="UP000198925"/>
    </source>
</evidence>
<dbReference type="CDD" id="cd02440">
    <property type="entry name" value="AdoMet_MTases"/>
    <property type="match status" value="1"/>
</dbReference>
<accession>A0A1G6SNT0</accession>
<evidence type="ECO:0000259" key="1">
    <source>
        <dbReference type="Pfam" id="PF13847"/>
    </source>
</evidence>
<keyword evidence="3" id="KW-1185">Reference proteome</keyword>
<dbReference type="PANTHER" id="PTHR43861:SF1">
    <property type="entry name" value="TRANS-ACONITATE 2-METHYLTRANSFERASE"/>
    <property type="match status" value="1"/>
</dbReference>
<keyword evidence="2" id="KW-0489">Methyltransferase</keyword>
<organism evidence="2 3">
    <name type="scientific">Belnapia rosea</name>
    <dbReference type="NCBI Taxonomy" id="938405"/>
    <lineage>
        <taxon>Bacteria</taxon>
        <taxon>Pseudomonadati</taxon>
        <taxon>Pseudomonadota</taxon>
        <taxon>Alphaproteobacteria</taxon>
        <taxon>Acetobacterales</taxon>
        <taxon>Roseomonadaceae</taxon>
        <taxon>Belnapia</taxon>
    </lineage>
</organism>
<dbReference type="Pfam" id="PF13847">
    <property type="entry name" value="Methyltransf_31"/>
    <property type="match status" value="1"/>
</dbReference>
<dbReference type="Gene3D" id="3.40.50.150">
    <property type="entry name" value="Vaccinia Virus protein VP39"/>
    <property type="match status" value="1"/>
</dbReference>
<dbReference type="GO" id="GO:0008168">
    <property type="term" value="F:methyltransferase activity"/>
    <property type="evidence" value="ECO:0007669"/>
    <property type="project" value="UniProtKB-KW"/>
</dbReference>
<sequence length="349" mass="39148">MAAGMLPPDPVPRSWLNGCWGKAIMALDREQVVLAYRYILGREPESEAVIEQHRQGHASLASLRDTFLHSRELSEQLGRSATQAVTPLAATLPLDVAPRPVETQADAATLARLLNLVAGRWEAIGETAPHWSVVSSDEFAPERIAETREAFYASAGIDLRIILGILARIGRAPGDFTRIVEYGCGVGRLSMLLAGTFRQVVGLDISRAHLRLAEERRRQLDIENIIFRQVTADHLHPEQDYDLWFSRIVLQHNPPPVILHILDGMFRGLAPGGITIFQVPTHYEWYAFRTADYLAQADGPAVEMHMVPQRAVLDLAERHRCRLLEMREDTWVIAPRADCLSNTFVFEKV</sequence>
<gene>
    <name evidence="2" type="ORF">SAMN04487779_100576</name>
</gene>
<dbReference type="InterPro" id="IPR029063">
    <property type="entry name" value="SAM-dependent_MTases_sf"/>
</dbReference>
<protein>
    <submittedName>
        <fullName evidence="2">Methyltransferase domain-containing protein</fullName>
    </submittedName>
</protein>
<dbReference type="InterPro" id="IPR025714">
    <property type="entry name" value="Methyltranfer_dom"/>
</dbReference>
<proteinExistence type="predicted"/>
<dbReference type="SUPFAM" id="SSF53335">
    <property type="entry name" value="S-adenosyl-L-methionine-dependent methyltransferases"/>
    <property type="match status" value="1"/>
</dbReference>
<dbReference type="AlphaFoldDB" id="A0A1G6SNT0"/>
<dbReference type="GO" id="GO:0032259">
    <property type="term" value="P:methylation"/>
    <property type="evidence" value="ECO:0007669"/>
    <property type="project" value="UniProtKB-KW"/>
</dbReference>
<dbReference type="STRING" id="938405.SAMN02927895_02486"/>
<keyword evidence="2" id="KW-0808">Transferase</keyword>
<dbReference type="Proteomes" id="UP000198925">
    <property type="component" value="Unassembled WGS sequence"/>
</dbReference>